<proteinExistence type="predicted"/>
<keyword evidence="2" id="KW-0812">Transmembrane</keyword>
<comment type="caution">
    <text evidence="3">The sequence shown here is derived from an EMBL/GenBank/DDBJ whole genome shotgun (WGS) entry which is preliminary data.</text>
</comment>
<evidence type="ECO:0000256" key="2">
    <source>
        <dbReference type="SAM" id="Phobius"/>
    </source>
</evidence>
<reference evidence="3 4" key="1">
    <citation type="submission" date="2017-04" db="EMBL/GenBank/DDBJ databases">
        <title>Draft genome sequence of Marssonina coronaria NL1: causal agent of apple blotch.</title>
        <authorList>
            <person name="Cheng Q."/>
        </authorList>
    </citation>
    <scope>NUCLEOTIDE SEQUENCE [LARGE SCALE GENOMIC DNA]</scope>
    <source>
        <strain evidence="3 4">NL1</strain>
    </source>
</reference>
<dbReference type="AlphaFoldDB" id="A0A218Z3L2"/>
<dbReference type="STRING" id="503106.A0A218Z3L2"/>
<evidence type="ECO:0000313" key="4">
    <source>
        <dbReference type="Proteomes" id="UP000242519"/>
    </source>
</evidence>
<dbReference type="Proteomes" id="UP000242519">
    <property type="component" value="Unassembled WGS sequence"/>
</dbReference>
<feature type="region of interest" description="Disordered" evidence="1">
    <location>
        <begin position="1"/>
        <end position="56"/>
    </location>
</feature>
<dbReference type="InParanoid" id="A0A218Z3L2"/>
<dbReference type="OrthoDB" id="5296155at2759"/>
<name>A0A218Z3L2_9HELO</name>
<sequence>MAFIFTMRSTPIGSMHRRDPRSAGSLPAISEDGVSFFDPRQPPPVPPRAFNRPESKQYAFGAPPGMSFNGSPPPYIHYDKSADGQSPSGETLSDRRKRGVTDSKYFVKRGGWKRLAVIVIVVISCLVGLIVGLVFGLRNRHAKSNKNVNIHGGASGTIDGPRNAAENATFPAGSYRISTYLSTLTTNCTSDPATWRCYPYFTYAQSPTQATAIFDWIITPVENSDKYSISSTENYFSFVFANASLSLMNAGADDEHYLFQISMQKPTKPVAQLGEQNVASTCYFNSTTLQGSLYTRMPKTFSPNDTNGQVEIQALTAWPYAVRIEQVAAAAQGTPTCLDPQGMSLGDFSVPDTTQECDCLYMNTGA</sequence>
<feature type="transmembrane region" description="Helical" evidence="2">
    <location>
        <begin position="115"/>
        <end position="137"/>
    </location>
</feature>
<evidence type="ECO:0008006" key="5">
    <source>
        <dbReference type="Google" id="ProtNLM"/>
    </source>
</evidence>
<organism evidence="3 4">
    <name type="scientific">Diplocarpon coronariae</name>
    <dbReference type="NCBI Taxonomy" id="2795749"/>
    <lineage>
        <taxon>Eukaryota</taxon>
        <taxon>Fungi</taxon>
        <taxon>Dikarya</taxon>
        <taxon>Ascomycota</taxon>
        <taxon>Pezizomycotina</taxon>
        <taxon>Leotiomycetes</taxon>
        <taxon>Helotiales</taxon>
        <taxon>Drepanopezizaceae</taxon>
        <taxon>Diplocarpon</taxon>
    </lineage>
</organism>
<evidence type="ECO:0000313" key="3">
    <source>
        <dbReference type="EMBL" id="OWP02284.1"/>
    </source>
</evidence>
<keyword evidence="4" id="KW-1185">Reference proteome</keyword>
<feature type="region of interest" description="Disordered" evidence="1">
    <location>
        <begin position="71"/>
        <end position="98"/>
    </location>
</feature>
<accession>A0A218Z3L2</accession>
<dbReference type="EMBL" id="MZNU01000240">
    <property type="protein sequence ID" value="OWP02284.1"/>
    <property type="molecule type" value="Genomic_DNA"/>
</dbReference>
<keyword evidence="2" id="KW-0472">Membrane</keyword>
<gene>
    <name evidence="3" type="ORF">B2J93_1246</name>
</gene>
<evidence type="ECO:0000256" key="1">
    <source>
        <dbReference type="SAM" id="MobiDB-lite"/>
    </source>
</evidence>
<protein>
    <recommendedName>
        <fullName evidence="5">Tat pathway signal sequence</fullName>
    </recommendedName>
</protein>
<keyword evidence="2" id="KW-1133">Transmembrane helix</keyword>